<keyword evidence="7 10" id="KW-1133">Transmembrane helix</keyword>
<evidence type="ECO:0000256" key="3">
    <source>
        <dbReference type="ARBA" id="ARBA00022676"/>
    </source>
</evidence>
<comment type="subcellular location">
    <subcellularLocation>
        <location evidence="1 10">Golgi apparatus membrane</location>
        <topology evidence="1 10">Single-pass type II membrane protein</topology>
    </subcellularLocation>
</comment>
<evidence type="ECO:0000313" key="13">
    <source>
        <dbReference type="Proteomes" id="UP000008792"/>
    </source>
</evidence>
<name>B4M7I8_DROVI</name>
<dbReference type="KEGG" id="dvi:6633625"/>
<dbReference type="GO" id="GO:0016758">
    <property type="term" value="F:hexosyltransferase activity"/>
    <property type="evidence" value="ECO:0007669"/>
    <property type="project" value="InterPro"/>
</dbReference>
<dbReference type="eggNOG" id="KOG2287">
    <property type="taxonomic scope" value="Eukaryota"/>
</dbReference>
<protein>
    <recommendedName>
        <fullName evidence="10">Hexosyltransferase</fullName>
        <ecNumber evidence="10">2.4.1.-</ecNumber>
    </recommendedName>
</protein>
<evidence type="ECO:0000256" key="5">
    <source>
        <dbReference type="ARBA" id="ARBA00022692"/>
    </source>
</evidence>
<keyword evidence="8 10" id="KW-0333">Golgi apparatus</keyword>
<evidence type="ECO:0000256" key="6">
    <source>
        <dbReference type="ARBA" id="ARBA00022968"/>
    </source>
</evidence>
<dbReference type="Gene3D" id="3.90.550.50">
    <property type="match status" value="1"/>
</dbReference>
<evidence type="ECO:0000256" key="2">
    <source>
        <dbReference type="ARBA" id="ARBA00008661"/>
    </source>
</evidence>
<dbReference type="FunFam" id="3.90.550.50:FF:000028">
    <property type="entry name" value="Hexosyltransferase"/>
    <property type="match status" value="1"/>
</dbReference>
<evidence type="ECO:0000256" key="1">
    <source>
        <dbReference type="ARBA" id="ARBA00004323"/>
    </source>
</evidence>
<evidence type="ECO:0000256" key="8">
    <source>
        <dbReference type="ARBA" id="ARBA00023034"/>
    </source>
</evidence>
<dbReference type="EMBL" id="CH940653">
    <property type="protein sequence ID" value="EDW62755.2"/>
    <property type="molecule type" value="Genomic_DNA"/>
</dbReference>
<keyword evidence="4 12" id="KW-0808">Transferase</keyword>
<evidence type="ECO:0000256" key="7">
    <source>
        <dbReference type="ARBA" id="ARBA00022989"/>
    </source>
</evidence>
<feature type="region of interest" description="Disordered" evidence="11">
    <location>
        <begin position="115"/>
        <end position="138"/>
    </location>
</feature>
<dbReference type="Pfam" id="PF01762">
    <property type="entry name" value="Galactosyl_T"/>
    <property type="match status" value="1"/>
</dbReference>
<keyword evidence="5 10" id="KW-0812">Transmembrane</keyword>
<feature type="transmembrane region" description="Helical" evidence="10">
    <location>
        <begin position="6"/>
        <end position="24"/>
    </location>
</feature>
<dbReference type="InParanoid" id="B4M7I8"/>
<gene>
    <name evidence="12" type="primary">Dvir\GJ16997</name>
    <name evidence="12" type="ORF">Dvir_GJ16997</name>
</gene>
<dbReference type="AlphaFoldDB" id="B4M7I8"/>
<dbReference type="PANTHER" id="PTHR11214">
    <property type="entry name" value="BETA-1,3-N-ACETYLGLUCOSAMINYLTRANSFERASE"/>
    <property type="match status" value="1"/>
</dbReference>
<evidence type="ECO:0000256" key="4">
    <source>
        <dbReference type="ARBA" id="ARBA00022679"/>
    </source>
</evidence>
<accession>B4M7I8</accession>
<dbReference type="InterPro" id="IPR002659">
    <property type="entry name" value="Glyco_trans_31"/>
</dbReference>
<keyword evidence="13" id="KW-1185">Reference proteome</keyword>
<dbReference type="Proteomes" id="UP000008792">
    <property type="component" value="Unassembled WGS sequence"/>
</dbReference>
<dbReference type="PANTHER" id="PTHR11214:SF235">
    <property type="entry name" value="HEXOSYLTRANSFERASE"/>
    <property type="match status" value="1"/>
</dbReference>
<dbReference type="EC" id="2.4.1.-" evidence="10"/>
<keyword evidence="6" id="KW-0735">Signal-anchor</keyword>
<comment type="caution">
    <text evidence="10">Lacks conserved residue(s) required for the propagation of feature annotation.</text>
</comment>
<keyword evidence="9 10" id="KW-0472">Membrane</keyword>
<evidence type="ECO:0000313" key="12">
    <source>
        <dbReference type="EMBL" id="EDW62755.2"/>
    </source>
</evidence>
<feature type="compositionally biased region" description="Basic and acidic residues" evidence="11">
    <location>
        <begin position="115"/>
        <end position="130"/>
    </location>
</feature>
<proteinExistence type="inferred from homology"/>
<evidence type="ECO:0000256" key="9">
    <source>
        <dbReference type="ARBA" id="ARBA00023136"/>
    </source>
</evidence>
<sequence>MENIDAFCASLVFIIFSFISFCFGRKHTHTHTIHTHKHIHTYTHTNTHTHTQSSKIIECLKMRMRGCRLLPIAISLIVFIILGISYIISPLRESAARRKLERDEFLVHLPANSDEDKSTVADSAHLERKQQQQQPGAGPLLNLSDFDYLLASNVCRRAERELLAVLIVTSYAGHDALRAAHRQAIAQSKLAEMGLQRVFLLAALPKRERFLTQAQLVSEQARFGDLLQGNFMEDYRNLSYKHVMGLRWAAGECRQRAKFIIKLDDDIIYDVFHLRRYLESLELSQPALATSSTLLAGFVLDAKRPIRVQASKWYVTRQEYPHALYPAYLSGWMYITNVPTAARLVAEAARMPIFWIDDTWLTGIVRTRLGIPLMRHNNWYSANAEFLDCCLRDLRLHGYECEYFAGPNGGDAKLLVEFLHNVEKCYFDECIKRPPGKSLQATCLASVKSPALEHGIADIQPLKLR</sequence>
<dbReference type="GO" id="GO:0006493">
    <property type="term" value="P:protein O-linked glycosylation"/>
    <property type="evidence" value="ECO:0007669"/>
    <property type="project" value="TreeGrafter"/>
</dbReference>
<dbReference type="GO" id="GO:0000139">
    <property type="term" value="C:Golgi membrane"/>
    <property type="evidence" value="ECO:0007669"/>
    <property type="project" value="UniProtKB-SubCell"/>
</dbReference>
<organism evidence="12 13">
    <name type="scientific">Drosophila virilis</name>
    <name type="common">Fruit fly</name>
    <dbReference type="NCBI Taxonomy" id="7244"/>
    <lineage>
        <taxon>Eukaryota</taxon>
        <taxon>Metazoa</taxon>
        <taxon>Ecdysozoa</taxon>
        <taxon>Arthropoda</taxon>
        <taxon>Hexapoda</taxon>
        <taxon>Insecta</taxon>
        <taxon>Pterygota</taxon>
        <taxon>Neoptera</taxon>
        <taxon>Endopterygota</taxon>
        <taxon>Diptera</taxon>
        <taxon>Brachycera</taxon>
        <taxon>Muscomorpha</taxon>
        <taxon>Ephydroidea</taxon>
        <taxon>Drosophilidae</taxon>
        <taxon>Drosophila</taxon>
    </lineage>
</organism>
<dbReference type="HOGENOM" id="CLU_036849_0_0_1"/>
<evidence type="ECO:0000256" key="11">
    <source>
        <dbReference type="SAM" id="MobiDB-lite"/>
    </source>
</evidence>
<dbReference type="OrthoDB" id="2139606at2759"/>
<reference evidence="12 13" key="1">
    <citation type="journal article" date="2007" name="Nature">
        <title>Evolution of genes and genomes on the Drosophila phylogeny.</title>
        <authorList>
            <consortium name="Drosophila 12 Genomes Consortium"/>
            <person name="Clark A.G."/>
            <person name="Eisen M.B."/>
            <person name="Smith D.R."/>
            <person name="Bergman C.M."/>
            <person name="Oliver B."/>
            <person name="Markow T.A."/>
            <person name="Kaufman T.C."/>
            <person name="Kellis M."/>
            <person name="Gelbart W."/>
            <person name="Iyer V.N."/>
            <person name="Pollard D.A."/>
            <person name="Sackton T.B."/>
            <person name="Larracuente A.M."/>
            <person name="Singh N.D."/>
            <person name="Abad J.P."/>
            <person name="Abt D.N."/>
            <person name="Adryan B."/>
            <person name="Aguade M."/>
            <person name="Akashi H."/>
            <person name="Anderson W.W."/>
            <person name="Aquadro C.F."/>
            <person name="Ardell D.H."/>
            <person name="Arguello R."/>
            <person name="Artieri C.G."/>
            <person name="Barbash D.A."/>
            <person name="Barker D."/>
            <person name="Barsanti P."/>
            <person name="Batterham P."/>
            <person name="Batzoglou S."/>
            <person name="Begun D."/>
            <person name="Bhutkar A."/>
            <person name="Blanco E."/>
            <person name="Bosak S.A."/>
            <person name="Bradley R.K."/>
            <person name="Brand A.D."/>
            <person name="Brent M.R."/>
            <person name="Brooks A.N."/>
            <person name="Brown R.H."/>
            <person name="Butlin R.K."/>
            <person name="Caggese C."/>
            <person name="Calvi B.R."/>
            <person name="Bernardo de Carvalho A."/>
            <person name="Caspi A."/>
            <person name="Castrezana S."/>
            <person name="Celniker S.E."/>
            <person name="Chang J.L."/>
            <person name="Chapple C."/>
            <person name="Chatterji S."/>
            <person name="Chinwalla A."/>
            <person name="Civetta A."/>
            <person name="Clifton S.W."/>
            <person name="Comeron J.M."/>
            <person name="Costello J.C."/>
            <person name="Coyne J.A."/>
            <person name="Daub J."/>
            <person name="David R.G."/>
            <person name="Delcher A.L."/>
            <person name="Delehaunty K."/>
            <person name="Do C.B."/>
            <person name="Ebling H."/>
            <person name="Edwards K."/>
            <person name="Eickbush T."/>
            <person name="Evans J.D."/>
            <person name="Filipski A."/>
            <person name="Findeiss S."/>
            <person name="Freyhult E."/>
            <person name="Fulton L."/>
            <person name="Fulton R."/>
            <person name="Garcia A.C."/>
            <person name="Gardiner A."/>
            <person name="Garfield D.A."/>
            <person name="Garvin B.E."/>
            <person name="Gibson G."/>
            <person name="Gilbert D."/>
            <person name="Gnerre S."/>
            <person name="Godfrey J."/>
            <person name="Good R."/>
            <person name="Gotea V."/>
            <person name="Gravely B."/>
            <person name="Greenberg A.J."/>
            <person name="Griffiths-Jones S."/>
            <person name="Gross S."/>
            <person name="Guigo R."/>
            <person name="Gustafson E.A."/>
            <person name="Haerty W."/>
            <person name="Hahn M.W."/>
            <person name="Halligan D.L."/>
            <person name="Halpern A.L."/>
            <person name="Halter G.M."/>
            <person name="Han M.V."/>
            <person name="Heger A."/>
            <person name="Hillier L."/>
            <person name="Hinrichs A.S."/>
            <person name="Holmes I."/>
            <person name="Hoskins R.A."/>
            <person name="Hubisz M.J."/>
            <person name="Hultmark D."/>
            <person name="Huntley M.A."/>
            <person name="Jaffe D.B."/>
            <person name="Jagadeeshan S."/>
            <person name="Jeck W.R."/>
            <person name="Johnson J."/>
            <person name="Jones C.D."/>
            <person name="Jordan W.C."/>
            <person name="Karpen G.H."/>
            <person name="Kataoka E."/>
            <person name="Keightley P.D."/>
            <person name="Kheradpour P."/>
            <person name="Kirkness E.F."/>
            <person name="Koerich L.B."/>
            <person name="Kristiansen K."/>
            <person name="Kudrna D."/>
            <person name="Kulathinal R.J."/>
            <person name="Kumar S."/>
            <person name="Kwok R."/>
            <person name="Lander E."/>
            <person name="Langley C.H."/>
            <person name="Lapoint R."/>
            <person name="Lazzaro B.P."/>
            <person name="Lee S.J."/>
            <person name="Levesque L."/>
            <person name="Li R."/>
            <person name="Lin C.F."/>
            <person name="Lin M.F."/>
            <person name="Lindblad-Toh K."/>
            <person name="Llopart A."/>
            <person name="Long M."/>
            <person name="Low L."/>
            <person name="Lozovsky E."/>
            <person name="Lu J."/>
            <person name="Luo M."/>
            <person name="Machado C.A."/>
            <person name="Makalowski W."/>
            <person name="Marzo M."/>
            <person name="Matsuda M."/>
            <person name="Matzkin L."/>
            <person name="McAllister B."/>
            <person name="McBride C.S."/>
            <person name="McKernan B."/>
            <person name="McKernan K."/>
            <person name="Mendez-Lago M."/>
            <person name="Minx P."/>
            <person name="Mollenhauer M.U."/>
            <person name="Montooth K."/>
            <person name="Mount S.M."/>
            <person name="Mu X."/>
            <person name="Myers E."/>
            <person name="Negre B."/>
            <person name="Newfeld S."/>
            <person name="Nielsen R."/>
            <person name="Noor M.A."/>
            <person name="O'Grady P."/>
            <person name="Pachter L."/>
            <person name="Papaceit M."/>
            <person name="Parisi M.J."/>
            <person name="Parisi M."/>
            <person name="Parts L."/>
            <person name="Pedersen J.S."/>
            <person name="Pesole G."/>
            <person name="Phillippy A.M."/>
            <person name="Ponting C.P."/>
            <person name="Pop M."/>
            <person name="Porcelli D."/>
            <person name="Powell J.R."/>
            <person name="Prohaska S."/>
            <person name="Pruitt K."/>
            <person name="Puig M."/>
            <person name="Quesneville H."/>
            <person name="Ram K.R."/>
            <person name="Rand D."/>
            <person name="Rasmussen M.D."/>
            <person name="Reed L.K."/>
            <person name="Reenan R."/>
            <person name="Reily A."/>
            <person name="Remington K.A."/>
            <person name="Rieger T.T."/>
            <person name="Ritchie M.G."/>
            <person name="Robin C."/>
            <person name="Rogers Y.H."/>
            <person name="Rohde C."/>
            <person name="Rozas J."/>
            <person name="Rubenfield M.J."/>
            <person name="Ruiz A."/>
            <person name="Russo S."/>
            <person name="Salzberg S.L."/>
            <person name="Sanchez-Gracia A."/>
            <person name="Saranga D.J."/>
            <person name="Sato H."/>
            <person name="Schaeffer S.W."/>
            <person name="Schatz M.C."/>
            <person name="Schlenke T."/>
            <person name="Schwartz R."/>
            <person name="Segarra C."/>
            <person name="Singh R.S."/>
            <person name="Sirot L."/>
            <person name="Sirota M."/>
            <person name="Sisneros N.B."/>
            <person name="Smith C.D."/>
            <person name="Smith T.F."/>
            <person name="Spieth J."/>
            <person name="Stage D.E."/>
            <person name="Stark A."/>
            <person name="Stephan W."/>
            <person name="Strausberg R.L."/>
            <person name="Strempel S."/>
            <person name="Sturgill D."/>
            <person name="Sutton G."/>
            <person name="Sutton G.G."/>
            <person name="Tao W."/>
            <person name="Teichmann S."/>
            <person name="Tobari Y.N."/>
            <person name="Tomimura Y."/>
            <person name="Tsolas J.M."/>
            <person name="Valente V.L."/>
            <person name="Venter E."/>
            <person name="Venter J.C."/>
            <person name="Vicario S."/>
            <person name="Vieira F.G."/>
            <person name="Vilella A.J."/>
            <person name="Villasante A."/>
            <person name="Walenz B."/>
            <person name="Wang J."/>
            <person name="Wasserman M."/>
            <person name="Watts T."/>
            <person name="Wilson D."/>
            <person name="Wilson R.K."/>
            <person name="Wing R.A."/>
            <person name="Wolfner M.F."/>
            <person name="Wong A."/>
            <person name="Wong G.K."/>
            <person name="Wu C.I."/>
            <person name="Wu G."/>
            <person name="Yamamoto D."/>
            <person name="Yang H.P."/>
            <person name="Yang S.P."/>
            <person name="Yorke J.A."/>
            <person name="Yoshida K."/>
            <person name="Zdobnov E."/>
            <person name="Zhang P."/>
            <person name="Zhang Y."/>
            <person name="Zimin A.V."/>
            <person name="Baldwin J."/>
            <person name="Abdouelleil A."/>
            <person name="Abdulkadir J."/>
            <person name="Abebe A."/>
            <person name="Abera B."/>
            <person name="Abreu J."/>
            <person name="Acer S.C."/>
            <person name="Aftuck L."/>
            <person name="Alexander A."/>
            <person name="An P."/>
            <person name="Anderson E."/>
            <person name="Anderson S."/>
            <person name="Arachi H."/>
            <person name="Azer M."/>
            <person name="Bachantsang P."/>
            <person name="Barry A."/>
            <person name="Bayul T."/>
            <person name="Berlin A."/>
            <person name="Bessette D."/>
            <person name="Bloom T."/>
            <person name="Blye J."/>
            <person name="Boguslavskiy L."/>
            <person name="Bonnet C."/>
            <person name="Boukhgalter B."/>
            <person name="Bourzgui I."/>
            <person name="Brown A."/>
            <person name="Cahill P."/>
            <person name="Channer S."/>
            <person name="Cheshatsang Y."/>
            <person name="Chuda L."/>
            <person name="Citroen M."/>
            <person name="Collymore A."/>
            <person name="Cooke P."/>
            <person name="Costello M."/>
            <person name="D'Aco K."/>
            <person name="Daza R."/>
            <person name="De Haan G."/>
            <person name="DeGray S."/>
            <person name="DeMaso C."/>
            <person name="Dhargay N."/>
            <person name="Dooley K."/>
            <person name="Dooley E."/>
            <person name="Doricent M."/>
            <person name="Dorje P."/>
            <person name="Dorjee K."/>
            <person name="Dupes A."/>
            <person name="Elong R."/>
            <person name="Falk J."/>
            <person name="Farina A."/>
            <person name="Faro S."/>
            <person name="Ferguson D."/>
            <person name="Fisher S."/>
            <person name="Foley C.D."/>
            <person name="Franke A."/>
            <person name="Friedrich D."/>
            <person name="Gadbois L."/>
            <person name="Gearin G."/>
            <person name="Gearin C.R."/>
            <person name="Giannoukos G."/>
            <person name="Goode T."/>
            <person name="Graham J."/>
            <person name="Grandbois E."/>
            <person name="Grewal S."/>
            <person name="Gyaltsen K."/>
            <person name="Hafez N."/>
            <person name="Hagos B."/>
            <person name="Hall J."/>
            <person name="Henson C."/>
            <person name="Hollinger A."/>
            <person name="Honan T."/>
            <person name="Huard M.D."/>
            <person name="Hughes L."/>
            <person name="Hurhula B."/>
            <person name="Husby M.E."/>
            <person name="Kamat A."/>
            <person name="Kanga B."/>
            <person name="Kashin S."/>
            <person name="Khazanovich D."/>
            <person name="Kisner P."/>
            <person name="Lance K."/>
            <person name="Lara M."/>
            <person name="Lee W."/>
            <person name="Lennon N."/>
            <person name="Letendre F."/>
            <person name="LeVine R."/>
            <person name="Lipovsky A."/>
            <person name="Liu X."/>
            <person name="Liu J."/>
            <person name="Liu S."/>
            <person name="Lokyitsang T."/>
            <person name="Lokyitsang Y."/>
            <person name="Lubonja R."/>
            <person name="Lui A."/>
            <person name="MacDonald P."/>
            <person name="Magnisalis V."/>
            <person name="Maru K."/>
            <person name="Matthews C."/>
            <person name="McCusker W."/>
            <person name="McDonough S."/>
            <person name="Mehta T."/>
            <person name="Meldrim J."/>
            <person name="Meneus L."/>
            <person name="Mihai O."/>
            <person name="Mihalev A."/>
            <person name="Mihova T."/>
            <person name="Mittelman R."/>
            <person name="Mlenga V."/>
            <person name="Montmayeur A."/>
            <person name="Mulrain L."/>
            <person name="Navidi A."/>
            <person name="Naylor J."/>
            <person name="Negash T."/>
            <person name="Nguyen T."/>
            <person name="Nguyen N."/>
            <person name="Nicol R."/>
            <person name="Norbu C."/>
            <person name="Norbu N."/>
            <person name="Novod N."/>
            <person name="O'Neill B."/>
            <person name="Osman S."/>
            <person name="Markiewicz E."/>
            <person name="Oyono O.L."/>
            <person name="Patti C."/>
            <person name="Phunkhang P."/>
            <person name="Pierre F."/>
            <person name="Priest M."/>
            <person name="Raghuraman S."/>
            <person name="Rege F."/>
            <person name="Reyes R."/>
            <person name="Rise C."/>
            <person name="Rogov P."/>
            <person name="Ross K."/>
            <person name="Ryan E."/>
            <person name="Settipalli S."/>
            <person name="Shea T."/>
            <person name="Sherpa N."/>
            <person name="Shi L."/>
            <person name="Shih D."/>
            <person name="Sparrow T."/>
            <person name="Spaulding J."/>
            <person name="Stalker J."/>
            <person name="Stange-Thomann N."/>
            <person name="Stavropoulos S."/>
            <person name="Stone C."/>
            <person name="Strader C."/>
            <person name="Tesfaye S."/>
            <person name="Thomson T."/>
            <person name="Thoulutsang Y."/>
            <person name="Thoulutsang D."/>
            <person name="Topham K."/>
            <person name="Topping I."/>
            <person name="Tsamla T."/>
            <person name="Vassiliev H."/>
            <person name="Vo A."/>
            <person name="Wangchuk T."/>
            <person name="Wangdi T."/>
            <person name="Weiand M."/>
            <person name="Wilkinson J."/>
            <person name="Wilson A."/>
            <person name="Yadav S."/>
            <person name="Young G."/>
            <person name="Yu Q."/>
            <person name="Zembek L."/>
            <person name="Zhong D."/>
            <person name="Zimmer A."/>
            <person name="Zwirko Z."/>
            <person name="Jaffe D.B."/>
            <person name="Alvarez P."/>
            <person name="Brockman W."/>
            <person name="Butler J."/>
            <person name="Chin C."/>
            <person name="Gnerre S."/>
            <person name="Grabherr M."/>
            <person name="Kleber M."/>
            <person name="Mauceli E."/>
            <person name="MacCallum I."/>
        </authorList>
    </citation>
    <scope>NUCLEOTIDE SEQUENCE [LARGE SCALE GENOMIC DNA]</scope>
    <source>
        <strain evidence="13">Tucson 15010-1051.87</strain>
    </source>
</reference>
<dbReference type="FunCoup" id="B4M7I8">
    <property type="interactions" value="57"/>
</dbReference>
<comment type="similarity">
    <text evidence="2 10">Belongs to the glycosyltransferase 31 family.</text>
</comment>
<dbReference type="STRING" id="7244.B4M7I8"/>
<feature type="transmembrane region" description="Helical" evidence="10">
    <location>
        <begin position="69"/>
        <end position="88"/>
    </location>
</feature>
<evidence type="ECO:0000256" key="10">
    <source>
        <dbReference type="RuleBase" id="RU363063"/>
    </source>
</evidence>
<keyword evidence="3 10" id="KW-0328">Glycosyltransferase</keyword>